<name>A0AAV7JXN4_9METZ</name>
<gene>
    <name evidence="1" type="ORF">LOD99_3901</name>
</gene>
<protein>
    <submittedName>
        <fullName evidence="1">Uncharacterized protein</fullName>
    </submittedName>
</protein>
<comment type="caution">
    <text evidence="1">The sequence shown here is derived from an EMBL/GenBank/DDBJ whole genome shotgun (WGS) entry which is preliminary data.</text>
</comment>
<sequence length="177" mass="20946">MKQFVRALDKEGNCFKYITEKFYYLSDGKRKAGIFDGPQIRQLVRDDNFSNSMICKEKCAWNAFVDVMKNFLGNTKSPNYKILVSELIESYKNLGCNMSVKVHFLHIHIDYFPENLGAVSEEQGERFHQDIETMETRYQGRWDIHLMADYCWCLKRDCINVIHARMSKKRKYTPDTD</sequence>
<dbReference type="Proteomes" id="UP001165289">
    <property type="component" value="Unassembled WGS sequence"/>
</dbReference>
<accession>A0AAV7JXN4</accession>
<evidence type="ECO:0000313" key="1">
    <source>
        <dbReference type="EMBL" id="KAI6653065.1"/>
    </source>
</evidence>
<dbReference type="PANTHER" id="PTHR46114">
    <property type="entry name" value="APPLE DOMAIN-CONTAINING PROTEIN"/>
    <property type="match status" value="1"/>
</dbReference>
<dbReference type="AlphaFoldDB" id="A0AAV7JXN4"/>
<keyword evidence="2" id="KW-1185">Reference proteome</keyword>
<evidence type="ECO:0000313" key="2">
    <source>
        <dbReference type="Proteomes" id="UP001165289"/>
    </source>
</evidence>
<dbReference type="PANTHER" id="PTHR46114:SF1">
    <property type="entry name" value="ZAD DOMAIN-CONTAINING PROTEIN"/>
    <property type="match status" value="1"/>
</dbReference>
<proteinExistence type="predicted"/>
<reference evidence="1 2" key="1">
    <citation type="journal article" date="2023" name="BMC Biol.">
        <title>The compact genome of the sponge Oopsacas minuta (Hexactinellida) is lacking key metazoan core genes.</title>
        <authorList>
            <person name="Santini S."/>
            <person name="Schenkelaars Q."/>
            <person name="Jourda C."/>
            <person name="Duchesne M."/>
            <person name="Belahbib H."/>
            <person name="Rocher C."/>
            <person name="Selva M."/>
            <person name="Riesgo A."/>
            <person name="Vervoort M."/>
            <person name="Leys S.P."/>
            <person name="Kodjabachian L."/>
            <person name="Le Bivic A."/>
            <person name="Borchiellini C."/>
            <person name="Claverie J.M."/>
            <person name="Renard E."/>
        </authorList>
    </citation>
    <scope>NUCLEOTIDE SEQUENCE [LARGE SCALE GENOMIC DNA]</scope>
    <source>
        <strain evidence="1">SPO-2</strain>
    </source>
</reference>
<dbReference type="EMBL" id="JAKMXF010000295">
    <property type="protein sequence ID" value="KAI6653065.1"/>
    <property type="molecule type" value="Genomic_DNA"/>
</dbReference>
<organism evidence="1 2">
    <name type="scientific">Oopsacas minuta</name>
    <dbReference type="NCBI Taxonomy" id="111878"/>
    <lineage>
        <taxon>Eukaryota</taxon>
        <taxon>Metazoa</taxon>
        <taxon>Porifera</taxon>
        <taxon>Hexactinellida</taxon>
        <taxon>Hexasterophora</taxon>
        <taxon>Lyssacinosida</taxon>
        <taxon>Leucopsacidae</taxon>
        <taxon>Oopsacas</taxon>
    </lineage>
</organism>